<dbReference type="Gene3D" id="1.20.1720.10">
    <property type="entry name" value="Multidrug resistance protein D"/>
    <property type="match status" value="1"/>
</dbReference>
<dbReference type="PROSITE" id="PS50850">
    <property type="entry name" value="MFS"/>
    <property type="match status" value="1"/>
</dbReference>
<keyword evidence="4 5" id="KW-0472">Membrane</keyword>
<feature type="transmembrane region" description="Helical" evidence="5">
    <location>
        <begin position="110"/>
        <end position="128"/>
    </location>
</feature>
<dbReference type="InterPro" id="IPR011701">
    <property type="entry name" value="MFS"/>
</dbReference>
<feature type="transmembrane region" description="Helical" evidence="5">
    <location>
        <begin position="174"/>
        <end position="193"/>
    </location>
</feature>
<feature type="transmembrane region" description="Helical" evidence="5">
    <location>
        <begin position="445"/>
        <end position="467"/>
    </location>
</feature>
<proteinExistence type="predicted"/>
<dbReference type="InterPro" id="IPR036259">
    <property type="entry name" value="MFS_trans_sf"/>
</dbReference>
<dbReference type="GO" id="GO:0022857">
    <property type="term" value="F:transmembrane transporter activity"/>
    <property type="evidence" value="ECO:0007669"/>
    <property type="project" value="InterPro"/>
</dbReference>
<feature type="transmembrane region" description="Helical" evidence="5">
    <location>
        <begin position="273"/>
        <end position="297"/>
    </location>
</feature>
<name>A0A1I4UHU5_9HYPH</name>
<feature type="transmembrane region" description="Helical" evidence="5">
    <location>
        <begin position="49"/>
        <end position="69"/>
    </location>
</feature>
<dbReference type="AlphaFoldDB" id="A0A1I4UHU5"/>
<dbReference type="GO" id="GO:0016020">
    <property type="term" value="C:membrane"/>
    <property type="evidence" value="ECO:0007669"/>
    <property type="project" value="UniProtKB-SubCell"/>
</dbReference>
<feature type="transmembrane region" description="Helical" evidence="5">
    <location>
        <begin position="205"/>
        <end position="224"/>
    </location>
</feature>
<keyword evidence="2 5" id="KW-0812">Transmembrane</keyword>
<feature type="transmembrane region" description="Helical" evidence="5">
    <location>
        <begin position="140"/>
        <end position="162"/>
    </location>
</feature>
<evidence type="ECO:0000256" key="5">
    <source>
        <dbReference type="SAM" id="Phobius"/>
    </source>
</evidence>
<dbReference type="PANTHER" id="PTHR42718:SF39">
    <property type="entry name" value="ACTINORHODIN TRANSPORTER-RELATED"/>
    <property type="match status" value="1"/>
</dbReference>
<reference evidence="7 8" key="1">
    <citation type="submission" date="2017-12" db="EMBL/GenBank/DDBJ databases">
        <title>Anaerobic carbon monoxide metabolism by Pleomorphomonas carboxyditropha sp. nov., a new mesophilic hydrogenogenic carboxidotroph.</title>
        <authorList>
            <person name="Esquivel-Elizondo S."/>
            <person name="Krajmalnik-Brown R."/>
        </authorList>
    </citation>
    <scope>NUCLEOTIDE SEQUENCE [LARGE SCALE GENOMIC DNA]</scope>
    <source>
        <strain evidence="7 8">R5-392</strain>
    </source>
</reference>
<dbReference type="RefSeq" id="WP_101289178.1">
    <property type="nucleotide sequence ID" value="NZ_FOUQ01000008.1"/>
</dbReference>
<feature type="transmembrane region" description="Helical" evidence="5">
    <location>
        <begin position="364"/>
        <end position="387"/>
    </location>
</feature>
<dbReference type="SUPFAM" id="SSF103473">
    <property type="entry name" value="MFS general substrate transporter"/>
    <property type="match status" value="1"/>
</dbReference>
<evidence type="ECO:0000256" key="3">
    <source>
        <dbReference type="ARBA" id="ARBA00022989"/>
    </source>
</evidence>
<feature type="domain" description="Major facilitator superfamily (MFS) profile" evidence="6">
    <location>
        <begin position="15"/>
        <end position="465"/>
    </location>
</feature>
<dbReference type="Pfam" id="PF07690">
    <property type="entry name" value="MFS_1"/>
    <property type="match status" value="1"/>
</dbReference>
<organism evidence="7 8">
    <name type="scientific">Pleomorphomonas diazotrophica</name>
    <dbReference type="NCBI Taxonomy" id="1166257"/>
    <lineage>
        <taxon>Bacteria</taxon>
        <taxon>Pseudomonadati</taxon>
        <taxon>Pseudomonadota</taxon>
        <taxon>Alphaproteobacteria</taxon>
        <taxon>Hyphomicrobiales</taxon>
        <taxon>Pleomorphomonadaceae</taxon>
        <taxon>Pleomorphomonas</taxon>
    </lineage>
</organism>
<evidence type="ECO:0000256" key="4">
    <source>
        <dbReference type="ARBA" id="ARBA00023136"/>
    </source>
</evidence>
<feature type="transmembrane region" description="Helical" evidence="5">
    <location>
        <begin position="81"/>
        <end position="104"/>
    </location>
</feature>
<comment type="subcellular location">
    <subcellularLocation>
        <location evidence="1">Membrane</location>
        <topology evidence="1">Multi-pass membrane protein</topology>
    </subcellularLocation>
</comment>
<feature type="transmembrane region" description="Helical" evidence="5">
    <location>
        <begin position="340"/>
        <end position="358"/>
    </location>
</feature>
<feature type="transmembrane region" description="Helical" evidence="5">
    <location>
        <begin position="230"/>
        <end position="252"/>
    </location>
</feature>
<keyword evidence="3 5" id="KW-1133">Transmembrane helix</keyword>
<gene>
    <name evidence="7" type="ORF">CXZ10_10825</name>
</gene>
<sequence length="480" mass="48269">MSAASFPEVRRPRLALALALFAAATTIMDISLSIISLPAIGRDLIPDPTTLALVPLAFSLAFALGLLPFGRLGDLVGRRQVLLAGGAVWVVASLMMALASSIAILLASRLLAGFAGAALLPQAMALAARLGPSGGPASGIGLFIATTACGSILSPILGGAVLALDPAGLGWRLIFLYQGLAGLLIVAGGFPTLPDTEKSRAGFDSLGTLLFSLAILLVVVPLAVGRLAGWPAWIALPIVAALPIALLLRRHLGRAAALGKPQILPASLVSQPLVVGAVALTAVVFTTSPGIFVAMSTALQAGVGLPPDIAGAVLAAFPSGVLTASLVVARLKGQPIDRQLTLGALVFVLGMLATRTLFGTTSPAPIAFAATLCLGGLGMGTLVNALFRAVMAASPSADHGAAAGVQQAFQQVGAALGFAVVDLVFQNARLAALAEGAGTAEAFRIAGAEACLYPIAVFALMIAGPLLRRLVRKPAVTTGE</sequence>
<evidence type="ECO:0000256" key="1">
    <source>
        <dbReference type="ARBA" id="ARBA00004141"/>
    </source>
</evidence>
<comment type="caution">
    <text evidence="7">The sequence shown here is derived from an EMBL/GenBank/DDBJ whole genome shotgun (WGS) entry which is preliminary data.</text>
</comment>
<evidence type="ECO:0000313" key="8">
    <source>
        <dbReference type="Proteomes" id="UP000233491"/>
    </source>
</evidence>
<evidence type="ECO:0000313" key="7">
    <source>
        <dbReference type="EMBL" id="PKR89169.1"/>
    </source>
</evidence>
<evidence type="ECO:0000259" key="6">
    <source>
        <dbReference type="PROSITE" id="PS50850"/>
    </source>
</evidence>
<dbReference type="Gene3D" id="1.20.1250.20">
    <property type="entry name" value="MFS general substrate transporter like domains"/>
    <property type="match status" value="1"/>
</dbReference>
<keyword evidence="8" id="KW-1185">Reference proteome</keyword>
<dbReference type="InterPro" id="IPR020846">
    <property type="entry name" value="MFS_dom"/>
</dbReference>
<dbReference type="OrthoDB" id="2414439at2"/>
<feature type="transmembrane region" description="Helical" evidence="5">
    <location>
        <begin position="309"/>
        <end position="328"/>
    </location>
</feature>
<dbReference type="PANTHER" id="PTHR42718">
    <property type="entry name" value="MAJOR FACILITATOR SUPERFAMILY MULTIDRUG TRANSPORTER MFSC"/>
    <property type="match status" value="1"/>
</dbReference>
<evidence type="ECO:0000256" key="2">
    <source>
        <dbReference type="ARBA" id="ARBA00022692"/>
    </source>
</evidence>
<dbReference type="Proteomes" id="UP000233491">
    <property type="component" value="Unassembled WGS sequence"/>
</dbReference>
<dbReference type="EMBL" id="PJNW01000007">
    <property type="protein sequence ID" value="PKR89169.1"/>
    <property type="molecule type" value="Genomic_DNA"/>
</dbReference>
<accession>A0A1I4UHU5</accession>
<feature type="transmembrane region" description="Helical" evidence="5">
    <location>
        <begin position="408"/>
        <end position="425"/>
    </location>
</feature>
<protein>
    <recommendedName>
        <fullName evidence="6">Major facilitator superfamily (MFS) profile domain-containing protein</fullName>
    </recommendedName>
</protein>